<proteinExistence type="predicted"/>
<dbReference type="Proteomes" id="UP001060085">
    <property type="component" value="Linkage Group LG06"/>
</dbReference>
<dbReference type="EMBL" id="CM044706">
    <property type="protein sequence ID" value="KAI5657769.1"/>
    <property type="molecule type" value="Genomic_DNA"/>
</dbReference>
<comment type="caution">
    <text evidence="1">The sequence shown here is derived from an EMBL/GenBank/DDBJ whole genome shotgun (WGS) entry which is preliminary data.</text>
</comment>
<protein>
    <submittedName>
        <fullName evidence="1">Uncharacterized protein</fullName>
    </submittedName>
</protein>
<reference evidence="2" key="1">
    <citation type="journal article" date="2023" name="Nat. Plants">
        <title>Single-cell RNA sequencing provides a high-resolution roadmap for understanding the multicellular compartmentation of specialized metabolism.</title>
        <authorList>
            <person name="Sun S."/>
            <person name="Shen X."/>
            <person name="Li Y."/>
            <person name="Li Y."/>
            <person name="Wang S."/>
            <person name="Li R."/>
            <person name="Zhang H."/>
            <person name="Shen G."/>
            <person name="Guo B."/>
            <person name="Wei J."/>
            <person name="Xu J."/>
            <person name="St-Pierre B."/>
            <person name="Chen S."/>
            <person name="Sun C."/>
        </authorList>
    </citation>
    <scope>NUCLEOTIDE SEQUENCE [LARGE SCALE GENOMIC DNA]</scope>
</reference>
<evidence type="ECO:0000313" key="2">
    <source>
        <dbReference type="Proteomes" id="UP001060085"/>
    </source>
</evidence>
<name>A0ACC0AAX9_CATRO</name>
<sequence length="193" mass="21622">MSWNALNPPKLFDNPIGHIWLNTIKVCKHPMLYYSDITSSSDQQPDNSFASTCEACPNFWYKYANVAVPHANPPTERTSLRNGHSFPGTILPLLSLRIKSTTREFCNLCQVLTIYTNTGVGNMQVALNNCNQLLSRIMMIDNVTISRAYGNYWCTAVTSPQKQIIWISSDAKTCKTSNVIIPSPGPTVQLQDY</sequence>
<evidence type="ECO:0000313" key="1">
    <source>
        <dbReference type="EMBL" id="KAI5657769.1"/>
    </source>
</evidence>
<organism evidence="1 2">
    <name type="scientific">Catharanthus roseus</name>
    <name type="common">Madagascar periwinkle</name>
    <name type="synonym">Vinca rosea</name>
    <dbReference type="NCBI Taxonomy" id="4058"/>
    <lineage>
        <taxon>Eukaryota</taxon>
        <taxon>Viridiplantae</taxon>
        <taxon>Streptophyta</taxon>
        <taxon>Embryophyta</taxon>
        <taxon>Tracheophyta</taxon>
        <taxon>Spermatophyta</taxon>
        <taxon>Magnoliopsida</taxon>
        <taxon>eudicotyledons</taxon>
        <taxon>Gunneridae</taxon>
        <taxon>Pentapetalae</taxon>
        <taxon>asterids</taxon>
        <taxon>lamiids</taxon>
        <taxon>Gentianales</taxon>
        <taxon>Apocynaceae</taxon>
        <taxon>Rauvolfioideae</taxon>
        <taxon>Vinceae</taxon>
        <taxon>Catharanthinae</taxon>
        <taxon>Catharanthus</taxon>
    </lineage>
</organism>
<gene>
    <name evidence="1" type="ORF">M9H77_26562</name>
</gene>
<accession>A0ACC0AAX9</accession>
<keyword evidence="2" id="KW-1185">Reference proteome</keyword>